<dbReference type="AlphaFoldDB" id="A0A0K2TQX0"/>
<feature type="coiled-coil region" evidence="1">
    <location>
        <begin position="38"/>
        <end position="97"/>
    </location>
</feature>
<evidence type="ECO:0000313" key="2">
    <source>
        <dbReference type="EMBL" id="CDW28072.1"/>
    </source>
</evidence>
<dbReference type="RefSeq" id="XP_071749948.1">
    <property type="nucleotide sequence ID" value="XM_071893847.1"/>
</dbReference>
<dbReference type="EMBL" id="HACA01010711">
    <property type="protein sequence ID" value="CDW28072.1"/>
    <property type="molecule type" value="Transcribed_RNA"/>
</dbReference>
<sequence>MNQDSNQRRLCELKLQLKKIEVSLDDKNASLCQLQRDKDEYCRKCRQSDQRLERLNDELVGAERDYSLEGRKREEQMVELQRRLDSIQQQQLNLKDAAVASLRTPHFNNSYKTSSCNLEAKLRSQIDILRQRDFHNSNVAFVNLKKREIAQESRYGQRLEELNGNLYDEMKVRERTIPGLERQKQATKQKISQLEKKIYQSQQLTSLDFGSFFTHDSKPMLQLKDKW</sequence>
<protein>
    <submittedName>
        <fullName evidence="2">Uncharacterized protein</fullName>
    </submittedName>
</protein>
<dbReference type="GeneID" id="121131305"/>
<keyword evidence="1" id="KW-0175">Coiled coil</keyword>
<organism evidence="2">
    <name type="scientific">Lepeophtheirus salmonis</name>
    <name type="common">Salmon louse</name>
    <name type="synonym">Caligus salmonis</name>
    <dbReference type="NCBI Taxonomy" id="72036"/>
    <lineage>
        <taxon>Eukaryota</taxon>
        <taxon>Metazoa</taxon>
        <taxon>Ecdysozoa</taxon>
        <taxon>Arthropoda</taxon>
        <taxon>Crustacea</taxon>
        <taxon>Multicrustacea</taxon>
        <taxon>Hexanauplia</taxon>
        <taxon>Copepoda</taxon>
        <taxon>Siphonostomatoida</taxon>
        <taxon>Caligidae</taxon>
        <taxon>Lepeophtheirus</taxon>
    </lineage>
</organism>
<dbReference type="RefSeq" id="XP_071749949.1">
    <property type="nucleotide sequence ID" value="XM_071893848.1"/>
</dbReference>
<reference evidence="2" key="1">
    <citation type="submission" date="2014-05" db="EMBL/GenBank/DDBJ databases">
        <authorList>
            <person name="Chronopoulou M."/>
        </authorList>
    </citation>
    <scope>NUCLEOTIDE SEQUENCE</scope>
    <source>
        <tissue evidence="2">Whole organism</tissue>
    </source>
</reference>
<dbReference type="RefSeq" id="XP_071749947.1">
    <property type="nucleotide sequence ID" value="XM_071893846.1"/>
</dbReference>
<accession>A0A0K2TQX0</accession>
<name>A0A0K2TQX0_LEPSM</name>
<proteinExistence type="predicted"/>
<evidence type="ECO:0000256" key="1">
    <source>
        <dbReference type="SAM" id="Coils"/>
    </source>
</evidence>